<keyword evidence="1" id="KW-1133">Transmembrane helix</keyword>
<evidence type="ECO:0000256" key="1">
    <source>
        <dbReference type="SAM" id="Phobius"/>
    </source>
</evidence>
<dbReference type="AlphaFoldDB" id="A0A396H8L8"/>
<protein>
    <recommendedName>
        <fullName evidence="4">Transmembrane protein</fullName>
    </recommendedName>
</protein>
<keyword evidence="1" id="KW-0472">Membrane</keyword>
<accession>A0A396H8L8</accession>
<evidence type="ECO:0000313" key="3">
    <source>
        <dbReference type="Proteomes" id="UP000265566"/>
    </source>
</evidence>
<feature type="transmembrane region" description="Helical" evidence="1">
    <location>
        <begin position="21"/>
        <end position="40"/>
    </location>
</feature>
<dbReference type="EMBL" id="PSQE01000007">
    <property type="protein sequence ID" value="RHN48881.1"/>
    <property type="molecule type" value="Genomic_DNA"/>
</dbReference>
<evidence type="ECO:0000313" key="2">
    <source>
        <dbReference type="EMBL" id="RHN48881.1"/>
    </source>
</evidence>
<sequence length="57" mass="6783">MQWRSQKKISGIERMNDKKSISFLLIMITGSFHCEYLLFIQGNLQLTSEVTHYLIYK</sequence>
<name>A0A396H8L8_MEDTR</name>
<keyword evidence="1" id="KW-0812">Transmembrane</keyword>
<evidence type="ECO:0008006" key="4">
    <source>
        <dbReference type="Google" id="ProtNLM"/>
    </source>
</evidence>
<dbReference type="Gramene" id="rna43646">
    <property type="protein sequence ID" value="RHN48881.1"/>
    <property type="gene ID" value="gene43646"/>
</dbReference>
<gene>
    <name evidence="2" type="ORF">MtrunA17_Chr7g0268511</name>
</gene>
<dbReference type="Proteomes" id="UP000265566">
    <property type="component" value="Chromosome 7"/>
</dbReference>
<reference evidence="3" key="1">
    <citation type="journal article" date="2018" name="Nat. Plants">
        <title>Whole-genome landscape of Medicago truncatula symbiotic genes.</title>
        <authorList>
            <person name="Pecrix Y."/>
            <person name="Staton S.E."/>
            <person name="Sallet E."/>
            <person name="Lelandais-Briere C."/>
            <person name="Moreau S."/>
            <person name="Carrere S."/>
            <person name="Blein T."/>
            <person name="Jardinaud M.F."/>
            <person name="Latrasse D."/>
            <person name="Zouine M."/>
            <person name="Zahm M."/>
            <person name="Kreplak J."/>
            <person name="Mayjonade B."/>
            <person name="Satge C."/>
            <person name="Perez M."/>
            <person name="Cauet S."/>
            <person name="Marande W."/>
            <person name="Chantry-Darmon C."/>
            <person name="Lopez-Roques C."/>
            <person name="Bouchez O."/>
            <person name="Berard A."/>
            <person name="Debelle F."/>
            <person name="Munos S."/>
            <person name="Bendahmane A."/>
            <person name="Berges H."/>
            <person name="Niebel A."/>
            <person name="Buitink J."/>
            <person name="Frugier F."/>
            <person name="Benhamed M."/>
            <person name="Crespi M."/>
            <person name="Gouzy J."/>
            <person name="Gamas P."/>
        </authorList>
    </citation>
    <scope>NUCLEOTIDE SEQUENCE [LARGE SCALE GENOMIC DNA]</scope>
    <source>
        <strain evidence="3">cv. Jemalong A17</strain>
    </source>
</reference>
<comment type="caution">
    <text evidence="2">The sequence shown here is derived from an EMBL/GenBank/DDBJ whole genome shotgun (WGS) entry which is preliminary data.</text>
</comment>
<proteinExistence type="predicted"/>
<organism evidence="2 3">
    <name type="scientific">Medicago truncatula</name>
    <name type="common">Barrel medic</name>
    <name type="synonym">Medicago tribuloides</name>
    <dbReference type="NCBI Taxonomy" id="3880"/>
    <lineage>
        <taxon>Eukaryota</taxon>
        <taxon>Viridiplantae</taxon>
        <taxon>Streptophyta</taxon>
        <taxon>Embryophyta</taxon>
        <taxon>Tracheophyta</taxon>
        <taxon>Spermatophyta</taxon>
        <taxon>Magnoliopsida</taxon>
        <taxon>eudicotyledons</taxon>
        <taxon>Gunneridae</taxon>
        <taxon>Pentapetalae</taxon>
        <taxon>rosids</taxon>
        <taxon>fabids</taxon>
        <taxon>Fabales</taxon>
        <taxon>Fabaceae</taxon>
        <taxon>Papilionoideae</taxon>
        <taxon>50 kb inversion clade</taxon>
        <taxon>NPAAA clade</taxon>
        <taxon>Hologalegina</taxon>
        <taxon>IRL clade</taxon>
        <taxon>Trifolieae</taxon>
        <taxon>Medicago</taxon>
    </lineage>
</organism>